<comment type="caution">
    <text evidence="3">The sequence shown here is derived from an EMBL/GenBank/DDBJ whole genome shotgun (WGS) entry which is preliminary data.</text>
</comment>
<evidence type="ECO:0000313" key="3">
    <source>
        <dbReference type="EMBL" id="PIL20716.1"/>
    </source>
</evidence>
<evidence type="ECO:0000256" key="1">
    <source>
        <dbReference type="SAM" id="MobiDB-lite"/>
    </source>
</evidence>
<dbReference type="RefSeq" id="WP_245875612.1">
    <property type="nucleotide sequence ID" value="NZ_AWWI01000060.1"/>
</dbReference>
<feature type="region of interest" description="Disordered" evidence="1">
    <location>
        <begin position="35"/>
        <end position="66"/>
    </location>
</feature>
<feature type="compositionally biased region" description="Polar residues" evidence="1">
    <location>
        <begin position="35"/>
        <end position="46"/>
    </location>
</feature>
<name>A0A2G8RGK4_9RHOB</name>
<accession>A0A2G8RGK4</accession>
<dbReference type="AlphaFoldDB" id="A0A2G8RGK4"/>
<evidence type="ECO:0000256" key="2">
    <source>
        <dbReference type="SAM" id="SignalP"/>
    </source>
</evidence>
<reference evidence="3 4" key="1">
    <citation type="submission" date="2013-09" db="EMBL/GenBank/DDBJ databases">
        <title>Genome sequencing of Phaeobacter antarcticus sp. nov. SM1211.</title>
        <authorList>
            <person name="Zhang X.-Y."/>
            <person name="Liu C."/>
            <person name="Chen X.-L."/>
            <person name="Xie B.-B."/>
            <person name="Qin Q.-L."/>
            <person name="Rong J.-C."/>
            <person name="Zhang Y.-Z."/>
        </authorList>
    </citation>
    <scope>NUCLEOTIDE SEQUENCE [LARGE SCALE GENOMIC DNA]</scope>
    <source>
        <strain evidence="3 4">SM1211</strain>
    </source>
</reference>
<proteinExistence type="predicted"/>
<protein>
    <recommendedName>
        <fullName evidence="5">Antifreeze glycopeptide polyprotein</fullName>
    </recommendedName>
</protein>
<feature type="chain" id="PRO_5013876644" description="Antifreeze glycopeptide polyprotein" evidence="2">
    <location>
        <begin position="18"/>
        <end position="526"/>
    </location>
</feature>
<dbReference type="Proteomes" id="UP000231259">
    <property type="component" value="Unassembled WGS sequence"/>
</dbReference>
<evidence type="ECO:0008006" key="5">
    <source>
        <dbReference type="Google" id="ProtNLM"/>
    </source>
</evidence>
<keyword evidence="2" id="KW-0732">Signal</keyword>
<gene>
    <name evidence="3" type="ORF">P775_09320</name>
</gene>
<feature type="signal peptide" evidence="2">
    <location>
        <begin position="1"/>
        <end position="17"/>
    </location>
</feature>
<keyword evidence="4" id="KW-1185">Reference proteome</keyword>
<organism evidence="3 4">
    <name type="scientific">Puniceibacterium antarcticum</name>
    <dbReference type="NCBI Taxonomy" id="1206336"/>
    <lineage>
        <taxon>Bacteria</taxon>
        <taxon>Pseudomonadati</taxon>
        <taxon>Pseudomonadota</taxon>
        <taxon>Alphaproteobacteria</taxon>
        <taxon>Rhodobacterales</taxon>
        <taxon>Paracoccaceae</taxon>
        <taxon>Puniceibacterium</taxon>
    </lineage>
</organism>
<dbReference type="EMBL" id="AWWI01000060">
    <property type="protein sequence ID" value="PIL20716.1"/>
    <property type="molecule type" value="Genomic_DNA"/>
</dbReference>
<evidence type="ECO:0000313" key="4">
    <source>
        <dbReference type="Proteomes" id="UP000231259"/>
    </source>
</evidence>
<sequence length="526" mass="55403">MRVSTAILILCAAPAMAQAPLSAIDWLNQSQTTAPQALGSPLNQPQIARPALPMPGLPLNEPPTASSITIPDVEVQPLGAPNPEAVGLLPMQVTGLPLGLWKASDVPTLLELIAAVDPAVPSLSALLHTLLLAEADAPLTAQQGTPLLAARLDRLMAQGVVEPAEALIERAGATTPELFKRWFDITLLTGHENAPCEALAEQPSLSQDLGTRVFCTARTGDWIVAATVLDTGQALGTLSDRDADLLARFLDPELAEARTSLNPPARPSPLEFRLFQAIGEPLATAPLPRAFATVDLSGDSGWKAQLDAAERLARVGAISENRLLGIYTQRKRAASGGIWDRVEALQEFDTAMTTDDPSAIGAALIKVWPQMRSAGLLVPFANLYGARLLSFDLTGRAQDMARKAALLSPDYESAALQIKTTTPEFEFLAAIARGRASQATPDQAQDQAIAAAFGNAAPPDALQTQLDEGRLGEVILRAIALFSSGADGNTADLTDALATLRAVGLEDTARRAALELVILTGEGARR</sequence>